<organism evidence="2 3">
    <name type="scientific">Sphaerobolus stellatus (strain SS14)</name>
    <dbReference type="NCBI Taxonomy" id="990650"/>
    <lineage>
        <taxon>Eukaryota</taxon>
        <taxon>Fungi</taxon>
        <taxon>Dikarya</taxon>
        <taxon>Basidiomycota</taxon>
        <taxon>Agaricomycotina</taxon>
        <taxon>Agaricomycetes</taxon>
        <taxon>Phallomycetidae</taxon>
        <taxon>Geastrales</taxon>
        <taxon>Sphaerobolaceae</taxon>
        <taxon>Sphaerobolus</taxon>
    </lineage>
</organism>
<protein>
    <submittedName>
        <fullName evidence="2">Uncharacterized protein</fullName>
    </submittedName>
</protein>
<dbReference type="HOGENOM" id="CLU_061024_1_1_1"/>
<evidence type="ECO:0000313" key="2">
    <source>
        <dbReference type="EMBL" id="KIJ43217.1"/>
    </source>
</evidence>
<reference evidence="2 3" key="1">
    <citation type="submission" date="2014-06" db="EMBL/GenBank/DDBJ databases">
        <title>Evolutionary Origins and Diversification of the Mycorrhizal Mutualists.</title>
        <authorList>
            <consortium name="DOE Joint Genome Institute"/>
            <consortium name="Mycorrhizal Genomics Consortium"/>
            <person name="Kohler A."/>
            <person name="Kuo A."/>
            <person name="Nagy L.G."/>
            <person name="Floudas D."/>
            <person name="Copeland A."/>
            <person name="Barry K.W."/>
            <person name="Cichocki N."/>
            <person name="Veneault-Fourrey C."/>
            <person name="LaButti K."/>
            <person name="Lindquist E.A."/>
            <person name="Lipzen A."/>
            <person name="Lundell T."/>
            <person name="Morin E."/>
            <person name="Murat C."/>
            <person name="Riley R."/>
            <person name="Ohm R."/>
            <person name="Sun H."/>
            <person name="Tunlid A."/>
            <person name="Henrissat B."/>
            <person name="Grigoriev I.V."/>
            <person name="Hibbett D.S."/>
            <person name="Martin F."/>
        </authorList>
    </citation>
    <scope>NUCLEOTIDE SEQUENCE [LARGE SCALE GENOMIC DNA]</scope>
    <source>
        <strain evidence="2 3">SS14</strain>
    </source>
</reference>
<dbReference type="AlphaFoldDB" id="A0A0C9VMU3"/>
<dbReference type="Proteomes" id="UP000054279">
    <property type="component" value="Unassembled WGS sequence"/>
</dbReference>
<dbReference type="EMBL" id="KN837124">
    <property type="protein sequence ID" value="KIJ43217.1"/>
    <property type="molecule type" value="Genomic_DNA"/>
</dbReference>
<gene>
    <name evidence="2" type="ORF">M422DRAFT_253419</name>
</gene>
<evidence type="ECO:0000256" key="1">
    <source>
        <dbReference type="SAM" id="MobiDB-lite"/>
    </source>
</evidence>
<feature type="compositionally biased region" description="Basic and acidic residues" evidence="1">
    <location>
        <begin position="111"/>
        <end position="127"/>
    </location>
</feature>
<feature type="region of interest" description="Disordered" evidence="1">
    <location>
        <begin position="80"/>
        <end position="127"/>
    </location>
</feature>
<evidence type="ECO:0000313" key="3">
    <source>
        <dbReference type="Proteomes" id="UP000054279"/>
    </source>
</evidence>
<name>A0A0C9VMU3_SPHS4</name>
<keyword evidence="3" id="KW-1185">Reference proteome</keyword>
<sequence>MSAATTSSKSTTATAILYKKSKDVPHLPLVEKWNPRRTLTGFKAVPKFTARQDLTKNDEWEGYEQAECNALIKGMRPRWRVSGGEEEEKKKKSKPAAPIASGFRKGKAKGKTVEEVVDSESKADTEF</sequence>
<accession>A0A0C9VMU3</accession>
<proteinExistence type="predicted"/>